<dbReference type="Gene3D" id="1.10.10.2840">
    <property type="entry name" value="PucR C-terminal helix-turn-helix domain"/>
    <property type="match status" value="1"/>
</dbReference>
<dbReference type="Pfam" id="PF14361">
    <property type="entry name" value="RsbRD_N"/>
    <property type="match status" value="1"/>
</dbReference>
<evidence type="ECO:0000259" key="2">
    <source>
        <dbReference type="Pfam" id="PF14361"/>
    </source>
</evidence>
<dbReference type="Proteomes" id="UP001331936">
    <property type="component" value="Unassembled WGS sequence"/>
</dbReference>
<feature type="domain" description="PucR C-terminal helix-turn-helix" evidence="1">
    <location>
        <begin position="358"/>
        <end position="416"/>
    </location>
</feature>
<dbReference type="InterPro" id="IPR042070">
    <property type="entry name" value="PucR_C-HTH_sf"/>
</dbReference>
<dbReference type="InterPro" id="IPR025736">
    <property type="entry name" value="PucR_C-HTH_dom"/>
</dbReference>
<keyword evidence="4" id="KW-1185">Reference proteome</keyword>
<accession>A0ABU7JWS5</accession>
<dbReference type="InterPro" id="IPR051448">
    <property type="entry name" value="CdaR-like_regulators"/>
</dbReference>
<dbReference type="EMBL" id="JAUZMZ010000148">
    <property type="protein sequence ID" value="MEE2034457.1"/>
    <property type="molecule type" value="Genomic_DNA"/>
</dbReference>
<gene>
    <name evidence="3" type="ORF">Q8814_20440</name>
</gene>
<evidence type="ECO:0000259" key="1">
    <source>
        <dbReference type="Pfam" id="PF13556"/>
    </source>
</evidence>
<dbReference type="Pfam" id="PF13556">
    <property type="entry name" value="HTH_30"/>
    <property type="match status" value="1"/>
</dbReference>
<sequence length="433" mass="47068">MSVTDQIRVTGTVRGSDRPTGDLPVFVVDGKPASVPLRDLPAVARRLVAHFAENVAPCSLRPGESLRGDVTEVTVRCLRIAIHLLDAGELPSDAELADLRSSAAQWARAGFRLEYMLRIYHEGIRLGWELVAERAREGDVASVADASRLWMALLERVTVAATTGFVAELEAIRRERDVAAQELVAALLSGQDAESVARRSGLELADGYTVLALALGRHPDERNPHVRPEVVARRTLRRAEGELESLCEGRHLALLGPEGGTVLLPGSVSTEAVEDLRTKIESVAGVSVTVALVHAVVPEVPAAAKQAHELLDLVRQLGRPVGAYGMQNLALEYQLTRPGPARRHLARLLEPLDDAPELVETLETHIANDLSRQLTARALHVHANTVDYRLKRVSQLTGFDPTRPSGLRQLQAALIARRLEGLGTDRNAMRTQS</sequence>
<dbReference type="InterPro" id="IPR025751">
    <property type="entry name" value="RsbRD_N_dom"/>
</dbReference>
<evidence type="ECO:0000313" key="3">
    <source>
        <dbReference type="EMBL" id="MEE2034457.1"/>
    </source>
</evidence>
<proteinExistence type="predicted"/>
<organism evidence="3 4">
    <name type="scientific">Rhodococcus chondri</name>
    <dbReference type="NCBI Taxonomy" id="3065941"/>
    <lineage>
        <taxon>Bacteria</taxon>
        <taxon>Bacillati</taxon>
        <taxon>Actinomycetota</taxon>
        <taxon>Actinomycetes</taxon>
        <taxon>Mycobacteriales</taxon>
        <taxon>Nocardiaceae</taxon>
        <taxon>Rhodococcus</taxon>
    </lineage>
</organism>
<comment type="caution">
    <text evidence="3">The sequence shown here is derived from an EMBL/GenBank/DDBJ whole genome shotgun (WGS) entry which is preliminary data.</text>
</comment>
<protein>
    <submittedName>
        <fullName evidence="3">Helix-turn-helix domain-containing protein</fullName>
    </submittedName>
</protein>
<dbReference type="RefSeq" id="WP_330153828.1">
    <property type="nucleotide sequence ID" value="NZ_JAUZMZ010000148.1"/>
</dbReference>
<dbReference type="PANTHER" id="PTHR33744">
    <property type="entry name" value="CARBOHYDRATE DIACID REGULATOR"/>
    <property type="match status" value="1"/>
</dbReference>
<name>A0ABU7JWS5_9NOCA</name>
<feature type="domain" description="RsbT co-antagonist protein RsbRD N-terminal" evidence="2">
    <location>
        <begin position="41"/>
        <end position="177"/>
    </location>
</feature>
<evidence type="ECO:0000313" key="4">
    <source>
        <dbReference type="Proteomes" id="UP001331936"/>
    </source>
</evidence>
<reference evidence="3 4" key="1">
    <citation type="submission" date="2023-08" db="EMBL/GenBank/DDBJ databases">
        <authorList>
            <person name="Girao M."/>
            <person name="Carvalho M.F."/>
        </authorList>
    </citation>
    <scope>NUCLEOTIDE SEQUENCE [LARGE SCALE GENOMIC DNA]</scope>
    <source>
        <strain evidence="3 4">CC-R104</strain>
    </source>
</reference>